<evidence type="ECO:0000256" key="6">
    <source>
        <dbReference type="ARBA" id="ARBA00022449"/>
    </source>
</evidence>
<dbReference type="RefSeq" id="WP_161743040.1">
    <property type="nucleotide sequence ID" value="NZ_JAAAMV010000005.1"/>
</dbReference>
<keyword evidence="8 13" id="KW-0812">Transmembrane</keyword>
<keyword evidence="5" id="KW-0813">Transport</keyword>
<evidence type="ECO:0000256" key="4">
    <source>
        <dbReference type="ARBA" id="ARBA00020268"/>
    </source>
</evidence>
<evidence type="ECO:0000256" key="1">
    <source>
        <dbReference type="ARBA" id="ARBA00003408"/>
    </source>
</evidence>
<dbReference type="Pfam" id="PF01554">
    <property type="entry name" value="MatE"/>
    <property type="match status" value="2"/>
</dbReference>
<feature type="transmembrane region" description="Helical" evidence="13">
    <location>
        <begin position="249"/>
        <end position="267"/>
    </location>
</feature>
<protein>
    <recommendedName>
        <fullName evidence="4">Probable multidrug resistance protein NorM</fullName>
    </recommendedName>
    <alternativeName>
        <fullName evidence="12">Multidrug-efflux transporter</fullName>
    </alternativeName>
</protein>
<dbReference type="NCBIfam" id="TIGR00797">
    <property type="entry name" value="matE"/>
    <property type="match status" value="1"/>
</dbReference>
<feature type="transmembrane region" description="Helical" evidence="13">
    <location>
        <begin position="332"/>
        <end position="353"/>
    </location>
</feature>
<feature type="transmembrane region" description="Helical" evidence="13">
    <location>
        <begin position="287"/>
        <end position="311"/>
    </location>
</feature>
<feature type="transmembrane region" description="Helical" evidence="13">
    <location>
        <begin position="105"/>
        <end position="129"/>
    </location>
</feature>
<evidence type="ECO:0000256" key="9">
    <source>
        <dbReference type="ARBA" id="ARBA00022989"/>
    </source>
</evidence>
<evidence type="ECO:0000256" key="2">
    <source>
        <dbReference type="ARBA" id="ARBA00004651"/>
    </source>
</evidence>
<reference evidence="14 15" key="1">
    <citation type="submission" date="2020-01" db="EMBL/GenBank/DDBJ databases">
        <title>Paenibacillus soybeanensis sp. nov. isolated from the nodules of soybean (Glycine max(L.) Merr).</title>
        <authorList>
            <person name="Wang H."/>
        </authorList>
    </citation>
    <scope>NUCLEOTIDE SEQUENCE [LARGE SCALE GENOMIC DNA]</scope>
    <source>
        <strain evidence="14 15">T1</strain>
    </source>
</reference>
<name>A0ABW9XNN5_9BACL</name>
<feature type="transmembrane region" description="Helical" evidence="13">
    <location>
        <begin position="209"/>
        <end position="229"/>
    </location>
</feature>
<keyword evidence="7" id="KW-1003">Cell membrane</keyword>
<gene>
    <name evidence="14" type="ORF">GT019_10155</name>
</gene>
<feature type="transmembrane region" description="Helical" evidence="13">
    <location>
        <begin position="32"/>
        <end position="54"/>
    </location>
</feature>
<feature type="transmembrane region" description="Helical" evidence="13">
    <location>
        <begin position="74"/>
        <end position="93"/>
    </location>
</feature>
<dbReference type="PIRSF" id="PIRSF006603">
    <property type="entry name" value="DinF"/>
    <property type="match status" value="1"/>
</dbReference>
<keyword evidence="6" id="KW-0050">Antiport</keyword>
<comment type="caution">
    <text evidence="14">The sequence shown here is derived from an EMBL/GenBank/DDBJ whole genome shotgun (WGS) entry which is preliminary data.</text>
</comment>
<evidence type="ECO:0000256" key="12">
    <source>
        <dbReference type="ARBA" id="ARBA00031636"/>
    </source>
</evidence>
<comment type="similarity">
    <text evidence="3">Belongs to the multi antimicrobial extrusion (MATE) (TC 2.A.66.1) family.</text>
</comment>
<dbReference type="InterPro" id="IPR002528">
    <property type="entry name" value="MATE_fam"/>
</dbReference>
<feature type="transmembrane region" description="Helical" evidence="13">
    <location>
        <begin position="149"/>
        <end position="171"/>
    </location>
</feature>
<evidence type="ECO:0000256" key="8">
    <source>
        <dbReference type="ARBA" id="ARBA00022692"/>
    </source>
</evidence>
<organism evidence="14 15">
    <name type="scientific">Paenibacillus glycinis</name>
    <dbReference type="NCBI Taxonomy" id="2697035"/>
    <lineage>
        <taxon>Bacteria</taxon>
        <taxon>Bacillati</taxon>
        <taxon>Bacillota</taxon>
        <taxon>Bacilli</taxon>
        <taxon>Bacillales</taxon>
        <taxon>Paenibacillaceae</taxon>
        <taxon>Paenibacillus</taxon>
    </lineage>
</organism>
<evidence type="ECO:0000256" key="7">
    <source>
        <dbReference type="ARBA" id="ARBA00022475"/>
    </source>
</evidence>
<evidence type="ECO:0000256" key="11">
    <source>
        <dbReference type="ARBA" id="ARBA00023136"/>
    </source>
</evidence>
<feature type="transmembrane region" description="Helical" evidence="13">
    <location>
        <begin position="402"/>
        <end position="425"/>
    </location>
</feature>
<feature type="transmembrane region" description="Helical" evidence="13">
    <location>
        <begin position="365"/>
        <end position="390"/>
    </location>
</feature>
<comment type="function">
    <text evidence="1">Multidrug efflux pump.</text>
</comment>
<evidence type="ECO:0000256" key="13">
    <source>
        <dbReference type="SAM" id="Phobius"/>
    </source>
</evidence>
<keyword evidence="10" id="KW-0406">Ion transport</keyword>
<dbReference type="Proteomes" id="UP000665561">
    <property type="component" value="Unassembled WGS sequence"/>
</dbReference>
<sequence length="463" mass="50006">MVQSAYRQRKQAFLEKVIARFAIGDYRQLSALYLPILIDQAFIVGLSLVNTAMISSSGVSAVSAVNMVDSLNMFLISVFVAVSTGGTVIVAQYKGSGNGLMVSKAAASSVSSVTLFAIVISLAMIAAHGPALGLLFGAAAPDVFAEAKTYFIGSCASYAGIALTEAVCGALRGIGRSRASLMLSLIMNVSYVLLNVLFINMLHMGVLGMSISINIARYGAAAFALFYLVKMDTNLHLRLMDLLRVKFAMVKKIMYVGLPFAAEQMFFNGGKIVTQIFIVHLGTNAIAVNAIGGSFAGLTQIPSAALSLAAITVVGQSMGRQDVEEARKFTRFFLWVSSLFLLITALIIVPLFHPIVSLFHPPDEIVHDIFIIVLINAIAQVPLWSISFIMPSALRAAGDSKFTSLVSLLSMWLFRIVLGYVLGIVLNVGIVGVWLAMNIEWGVRGAIFLWRFGGKKWYRHRLI</sequence>
<dbReference type="PANTHER" id="PTHR43298:SF2">
    <property type="entry name" value="FMN_FAD EXPORTER YEEO-RELATED"/>
    <property type="match status" value="1"/>
</dbReference>
<feature type="transmembrane region" description="Helical" evidence="13">
    <location>
        <begin position="183"/>
        <end position="203"/>
    </location>
</feature>
<comment type="subcellular location">
    <subcellularLocation>
        <location evidence="2">Cell membrane</location>
        <topology evidence="2">Multi-pass membrane protein</topology>
    </subcellularLocation>
</comment>
<feature type="transmembrane region" description="Helical" evidence="13">
    <location>
        <begin position="431"/>
        <end position="452"/>
    </location>
</feature>
<evidence type="ECO:0000256" key="3">
    <source>
        <dbReference type="ARBA" id="ARBA00010199"/>
    </source>
</evidence>
<accession>A0ABW9XNN5</accession>
<evidence type="ECO:0000256" key="10">
    <source>
        <dbReference type="ARBA" id="ARBA00023065"/>
    </source>
</evidence>
<dbReference type="InterPro" id="IPR048279">
    <property type="entry name" value="MdtK-like"/>
</dbReference>
<keyword evidence="9 13" id="KW-1133">Transmembrane helix</keyword>
<proteinExistence type="inferred from homology"/>
<keyword evidence="15" id="KW-1185">Reference proteome</keyword>
<dbReference type="EMBL" id="JAAAMV010000005">
    <property type="protein sequence ID" value="NBD24238.1"/>
    <property type="molecule type" value="Genomic_DNA"/>
</dbReference>
<dbReference type="InterPro" id="IPR050222">
    <property type="entry name" value="MATE_MdtK"/>
</dbReference>
<evidence type="ECO:0000313" key="15">
    <source>
        <dbReference type="Proteomes" id="UP000665561"/>
    </source>
</evidence>
<evidence type="ECO:0000256" key="5">
    <source>
        <dbReference type="ARBA" id="ARBA00022448"/>
    </source>
</evidence>
<keyword evidence="11 13" id="KW-0472">Membrane</keyword>
<evidence type="ECO:0000313" key="14">
    <source>
        <dbReference type="EMBL" id="NBD24238.1"/>
    </source>
</evidence>
<dbReference type="PANTHER" id="PTHR43298">
    <property type="entry name" value="MULTIDRUG RESISTANCE PROTEIN NORM-RELATED"/>
    <property type="match status" value="1"/>
</dbReference>